<protein>
    <submittedName>
        <fullName evidence="1">Competence type IV pilus minor pilin ComGG</fullName>
    </submittedName>
</protein>
<dbReference type="RefSeq" id="WP_380711572.1">
    <property type="nucleotide sequence ID" value="NZ_JBHUML010000002.1"/>
</dbReference>
<dbReference type="InterPro" id="IPR020372">
    <property type="entry name" value="Competence_ComGG"/>
</dbReference>
<dbReference type="EMBL" id="JBHUML010000002">
    <property type="protein sequence ID" value="MFD2704286.1"/>
    <property type="molecule type" value="Genomic_DNA"/>
</dbReference>
<dbReference type="Proteomes" id="UP001597520">
    <property type="component" value="Unassembled WGS sequence"/>
</dbReference>
<reference evidence="2" key="1">
    <citation type="journal article" date="2019" name="Int. J. Syst. Evol. Microbiol.">
        <title>The Global Catalogue of Microorganisms (GCM) 10K type strain sequencing project: providing services to taxonomists for standard genome sequencing and annotation.</title>
        <authorList>
            <consortium name="The Broad Institute Genomics Platform"/>
            <consortium name="The Broad Institute Genome Sequencing Center for Infectious Disease"/>
            <person name="Wu L."/>
            <person name="Ma J."/>
        </authorList>
    </citation>
    <scope>NUCLEOTIDE SEQUENCE [LARGE SCALE GENOMIC DNA]</scope>
    <source>
        <strain evidence="2">KCTC 33792</strain>
    </source>
</reference>
<proteinExistence type="predicted"/>
<gene>
    <name evidence="1" type="primary">comGG</name>
    <name evidence="1" type="ORF">ACFSUB_02330</name>
</gene>
<evidence type="ECO:0000313" key="2">
    <source>
        <dbReference type="Proteomes" id="UP001597520"/>
    </source>
</evidence>
<dbReference type="Pfam" id="PF14173">
    <property type="entry name" value="ComGG"/>
    <property type="match status" value="1"/>
</dbReference>
<name>A0ABW5SX22_9BACI</name>
<comment type="caution">
    <text evidence="1">The sequence shown here is derived from an EMBL/GenBank/DDBJ whole genome shotgun (WGS) entry which is preliminary data.</text>
</comment>
<sequence>MGEKGTVMPILLIICFLFSSLLFVEAAVFVNEKQSVSKEEQVLQLEWLLRNGEQKWRSEKENGAENENQTYRFPGGYVKWQEVVLSDARIHLTFKAVTADGHERTRSYYIEPRQKETE</sequence>
<accession>A0ABW5SX22</accession>
<evidence type="ECO:0000313" key="1">
    <source>
        <dbReference type="EMBL" id="MFD2704286.1"/>
    </source>
</evidence>
<organism evidence="1 2">
    <name type="scientific">Salibacterium lacus</name>
    <dbReference type="NCBI Taxonomy" id="1898109"/>
    <lineage>
        <taxon>Bacteria</taxon>
        <taxon>Bacillati</taxon>
        <taxon>Bacillota</taxon>
        <taxon>Bacilli</taxon>
        <taxon>Bacillales</taxon>
        <taxon>Bacillaceae</taxon>
    </lineage>
</organism>
<keyword evidence="2" id="KW-1185">Reference proteome</keyword>